<comment type="caution">
    <text evidence="4">The sequence shown here is derived from an EMBL/GenBank/DDBJ whole genome shotgun (WGS) entry which is preliminary data.</text>
</comment>
<dbReference type="PANTHER" id="PTHR24138:SF10">
    <property type="entry name" value="PHOSPHOLIPASE A2"/>
    <property type="match status" value="1"/>
</dbReference>
<dbReference type="AlphaFoldDB" id="A0A2S7ET46"/>
<evidence type="ECO:0000313" key="5">
    <source>
        <dbReference type="Proteomes" id="UP000239939"/>
    </source>
</evidence>
<feature type="active site" description="Nucleophile" evidence="2">
    <location>
        <position position="42"/>
    </location>
</feature>
<evidence type="ECO:0000256" key="2">
    <source>
        <dbReference type="PROSITE-ProRule" id="PRU01161"/>
    </source>
</evidence>
<keyword evidence="2" id="KW-0378">Hydrolase</keyword>
<evidence type="ECO:0000313" key="4">
    <source>
        <dbReference type="EMBL" id="PPU96289.1"/>
    </source>
</evidence>
<sequence>MSFNIIRCDGGRIRGLITAMLIQDLDQNTHLLSHADGFAGTSTGGLLALALVQNVPIGTIIEMYMTKGASIFEPNGWLLDQQAQPQQQGLNAALGSGPGFFSSQYKNDGLIQIASGLLGATPLADAKRRVVVNAARLWDATSANWMPATFSNGVNNPYRQISMVGAAVATSAVPTYFPPYRIAGANDDYCFFADGSMLANNPSMTAVAEAIASGLVTNVGDIQLLSLGTGSSPQGIPSTAIGNPLDWGTKSWLSPWASGSVPAMPLLNLTMDATDELASIQAEQVLAGNFKRATVELQRPYALDDWKHVSDLASETQAYLQTDAWKQTRDWVASR</sequence>
<dbReference type="GO" id="GO:0016787">
    <property type="term" value="F:hydrolase activity"/>
    <property type="evidence" value="ECO:0007669"/>
    <property type="project" value="UniProtKB-UniRule"/>
</dbReference>
<dbReference type="Gene3D" id="3.40.1090.10">
    <property type="entry name" value="Cytosolic phospholipase A2 catalytic domain"/>
    <property type="match status" value="1"/>
</dbReference>
<dbReference type="EMBL" id="MDEJ01000030">
    <property type="protein sequence ID" value="PPU96289.1"/>
    <property type="molecule type" value="Genomic_DNA"/>
</dbReference>
<accession>A0A2S7ET46</accession>
<keyword evidence="5" id="KW-1185">Reference proteome</keyword>
<keyword evidence="1 2" id="KW-0443">Lipid metabolism</keyword>
<keyword evidence="2" id="KW-0442">Lipid degradation</keyword>
<gene>
    <name evidence="4" type="ORF">XpopCFBP1817_06865</name>
</gene>
<feature type="domain" description="PNPLA" evidence="3">
    <location>
        <begin position="6"/>
        <end position="207"/>
    </location>
</feature>
<dbReference type="InterPro" id="IPR002641">
    <property type="entry name" value="PNPLA_dom"/>
</dbReference>
<dbReference type="Proteomes" id="UP000239939">
    <property type="component" value="Unassembled WGS sequence"/>
</dbReference>
<organism evidence="4 5">
    <name type="scientific">Xanthomonas populi</name>
    <dbReference type="NCBI Taxonomy" id="53414"/>
    <lineage>
        <taxon>Bacteria</taxon>
        <taxon>Pseudomonadati</taxon>
        <taxon>Pseudomonadota</taxon>
        <taxon>Gammaproteobacteria</taxon>
        <taxon>Lysobacterales</taxon>
        <taxon>Lysobacteraceae</taxon>
        <taxon>Xanthomonas</taxon>
    </lineage>
</organism>
<comment type="caution">
    <text evidence="2">Lacks conserved residue(s) required for the propagation of feature annotation.</text>
</comment>
<dbReference type="InterPro" id="IPR047156">
    <property type="entry name" value="Teg/CotR/CapV-like"/>
</dbReference>
<dbReference type="Pfam" id="PF01734">
    <property type="entry name" value="Patatin"/>
    <property type="match status" value="1"/>
</dbReference>
<dbReference type="InterPro" id="IPR016035">
    <property type="entry name" value="Acyl_Trfase/lysoPLipase"/>
</dbReference>
<evidence type="ECO:0000256" key="1">
    <source>
        <dbReference type="ARBA" id="ARBA00023098"/>
    </source>
</evidence>
<protein>
    <submittedName>
        <fullName evidence="4">Patatin</fullName>
    </submittedName>
</protein>
<dbReference type="PROSITE" id="PS51635">
    <property type="entry name" value="PNPLA"/>
    <property type="match status" value="1"/>
</dbReference>
<evidence type="ECO:0000259" key="3">
    <source>
        <dbReference type="PROSITE" id="PS51635"/>
    </source>
</evidence>
<dbReference type="PANTHER" id="PTHR24138">
    <property type="entry name" value="INTRACELLLAR PHOSPHOLIPASE A FAMILY"/>
    <property type="match status" value="1"/>
</dbReference>
<feature type="short sequence motif" description="GXSXG" evidence="2">
    <location>
        <begin position="40"/>
        <end position="44"/>
    </location>
</feature>
<name>A0A2S7ET46_9XANT</name>
<dbReference type="GO" id="GO:0016042">
    <property type="term" value="P:lipid catabolic process"/>
    <property type="evidence" value="ECO:0007669"/>
    <property type="project" value="UniProtKB-UniRule"/>
</dbReference>
<reference evidence="5" key="1">
    <citation type="submission" date="2016-08" db="EMBL/GenBank/DDBJ databases">
        <authorList>
            <person name="Merda D."/>
            <person name="Briand M."/>
            <person name="Taghouti G."/>
            <person name="Carrere S."/>
            <person name="Gouzy J."/>
            <person name="Portier P."/>
            <person name="Jacques M.-A."/>
            <person name="Fischer-Le Saux M."/>
        </authorList>
    </citation>
    <scope>NUCLEOTIDE SEQUENCE [LARGE SCALE GENOMIC DNA]</scope>
    <source>
        <strain evidence="5">CFBP1817</strain>
    </source>
</reference>
<proteinExistence type="predicted"/>
<dbReference type="OrthoDB" id="9807112at2"/>
<feature type="active site" description="Proton acceptor" evidence="2">
    <location>
        <position position="194"/>
    </location>
</feature>
<dbReference type="SUPFAM" id="SSF52151">
    <property type="entry name" value="FabD/lysophospholipase-like"/>
    <property type="match status" value="1"/>
</dbReference>